<proteinExistence type="predicted"/>
<dbReference type="RefSeq" id="WP_132033979.1">
    <property type="nucleotide sequence ID" value="NZ_SMAI01000013.1"/>
</dbReference>
<dbReference type="Proteomes" id="UP000294664">
    <property type="component" value="Unassembled WGS sequence"/>
</dbReference>
<reference evidence="1 2" key="1">
    <citation type="submission" date="2019-03" db="EMBL/GenBank/DDBJ databases">
        <title>Genomic Encyclopedia of Type Strains, Phase IV (KMG-IV): sequencing the most valuable type-strain genomes for metagenomic binning, comparative biology and taxonomic classification.</title>
        <authorList>
            <person name="Goeker M."/>
        </authorList>
    </citation>
    <scope>NUCLEOTIDE SEQUENCE [LARGE SCALE GENOMIC DNA]</scope>
    <source>
        <strain evidence="1 2">DSM 9035</strain>
    </source>
</reference>
<comment type="caution">
    <text evidence="1">The sequence shown here is derived from an EMBL/GenBank/DDBJ whole genome shotgun (WGS) entry which is preliminary data.</text>
</comment>
<evidence type="ECO:0000313" key="2">
    <source>
        <dbReference type="Proteomes" id="UP000294664"/>
    </source>
</evidence>
<sequence>MSRFKFRDALFSGRAQQELFHLRYVLLDAIHDRRASPDQVAAVAALRAQSHTLVAFTIAYNVPGALALLSDGMARFLPETPLVVCDNSDDPAAADAIRRFSVAAGRIYCRVPRAPLVKRHSSRSHASALNWVLHNLIIPSGVRRFATLDHDLVPLAPDDLSARIADQPCYGYVQHGARSRAWYLWPGYAIFDLDRIPRGKVNFGADRMLGLDTGGRMWTSLYRHMDETEFVPADVRPGFVPGIERARPHQIFDNWFHIGGVSYRGAQFDAVGVMRACFDADPDGLLASTRV</sequence>
<keyword evidence="2" id="KW-1185">Reference proteome</keyword>
<organism evidence="1 2">
    <name type="scientific">Aquabacter spiritensis</name>
    <dbReference type="NCBI Taxonomy" id="933073"/>
    <lineage>
        <taxon>Bacteria</taxon>
        <taxon>Pseudomonadati</taxon>
        <taxon>Pseudomonadota</taxon>
        <taxon>Alphaproteobacteria</taxon>
        <taxon>Hyphomicrobiales</taxon>
        <taxon>Xanthobacteraceae</taxon>
        <taxon>Aquabacter</taxon>
    </lineage>
</organism>
<dbReference type="AlphaFoldDB" id="A0A4R3LUQ5"/>
<protein>
    <recommendedName>
        <fullName evidence="3">Glycosyl transferase family 2</fullName>
    </recommendedName>
</protein>
<name>A0A4R3LUQ5_9HYPH</name>
<evidence type="ECO:0000313" key="1">
    <source>
        <dbReference type="EMBL" id="TCT02395.1"/>
    </source>
</evidence>
<evidence type="ECO:0008006" key="3">
    <source>
        <dbReference type="Google" id="ProtNLM"/>
    </source>
</evidence>
<gene>
    <name evidence="1" type="ORF">EDC64_11342</name>
</gene>
<dbReference type="OrthoDB" id="8050875at2"/>
<dbReference type="EMBL" id="SMAI01000013">
    <property type="protein sequence ID" value="TCT02395.1"/>
    <property type="molecule type" value="Genomic_DNA"/>
</dbReference>
<accession>A0A4R3LUQ5</accession>